<dbReference type="Proteomes" id="UP000052979">
    <property type="component" value="Unassembled WGS sequence"/>
</dbReference>
<dbReference type="AlphaFoldDB" id="A0A0U1PSH3"/>
<organism evidence="1 2">
    <name type="scientific">Rathayibacter toxicus</name>
    <dbReference type="NCBI Taxonomy" id="145458"/>
    <lineage>
        <taxon>Bacteria</taxon>
        <taxon>Bacillati</taxon>
        <taxon>Actinomycetota</taxon>
        <taxon>Actinomycetes</taxon>
        <taxon>Micrococcales</taxon>
        <taxon>Microbacteriaceae</taxon>
        <taxon>Rathayibacter</taxon>
    </lineage>
</organism>
<gene>
    <name evidence="1" type="ORF">VT73_07095</name>
</gene>
<comment type="caution">
    <text evidence="1">The sequence shown here is derived from an EMBL/GenBank/DDBJ whole genome shotgun (WGS) entry which is preliminary data.</text>
</comment>
<accession>A0A0U1PSH3</accession>
<reference evidence="1 2" key="1">
    <citation type="submission" date="2015-04" db="EMBL/GenBank/DDBJ databases">
        <title>Draft genome sequence of Rathayibacter toxicus strain FH-142 (AKA 70134 or CS 32), a Western Australian isolate.</title>
        <authorList>
            <consortium name="Consortium for Microbial Forensics and Genomics (microFORGE)"/>
            <person name="Knight B.M."/>
            <person name="Roberts D.P."/>
            <person name="Lin D."/>
            <person name="Hari K."/>
            <person name="Fletcher J."/>
            <person name="Melcher U."/>
            <person name="Blagden T."/>
            <person name="Luster D.G."/>
            <person name="Sechler A.J."/>
            <person name="Schneider W.L."/>
            <person name="Winegar R.A."/>
        </authorList>
    </citation>
    <scope>NUCLEOTIDE SEQUENCE [LARGE SCALE GENOMIC DNA]</scope>
    <source>
        <strain evidence="1 2">FH142</strain>
    </source>
</reference>
<evidence type="ECO:0008006" key="3">
    <source>
        <dbReference type="Google" id="ProtNLM"/>
    </source>
</evidence>
<feature type="non-terminal residue" evidence="1">
    <location>
        <position position="1"/>
    </location>
</feature>
<dbReference type="PANTHER" id="PTHR22683">
    <property type="entry name" value="SPORULATION PROTEIN RELATED"/>
    <property type="match status" value="1"/>
</dbReference>
<proteinExistence type="predicted"/>
<name>A0A0U1PSH3_9MICO</name>
<dbReference type="PATRIC" id="fig|145458.8.peg.1627"/>
<evidence type="ECO:0000313" key="2">
    <source>
        <dbReference type="Proteomes" id="UP000052979"/>
    </source>
</evidence>
<dbReference type="Gene3D" id="3.40.50.300">
    <property type="entry name" value="P-loop containing nucleotide triphosphate hydrolases"/>
    <property type="match status" value="1"/>
</dbReference>
<dbReference type="EMBL" id="LBFI01000046">
    <property type="protein sequence ID" value="KKM45228.1"/>
    <property type="molecule type" value="Genomic_DNA"/>
</dbReference>
<dbReference type="SUPFAM" id="SSF52540">
    <property type="entry name" value="P-loop containing nucleoside triphosphate hydrolases"/>
    <property type="match status" value="1"/>
</dbReference>
<protein>
    <recommendedName>
        <fullName evidence="3">Cell division protein FtsK</fullName>
    </recommendedName>
</protein>
<keyword evidence="2" id="KW-1185">Reference proteome</keyword>
<dbReference type="InterPro" id="IPR027417">
    <property type="entry name" value="P-loop_NTPase"/>
</dbReference>
<dbReference type="InterPro" id="IPR050206">
    <property type="entry name" value="FtsK/SpoIIIE/SftA"/>
</dbReference>
<feature type="non-terminal residue" evidence="1">
    <location>
        <position position="144"/>
    </location>
</feature>
<sequence>HAAGECIDTINAYWATRPAEPMPRRLLVVDEFAMLAKEYPELLRSLVSVGAVGRTLGVHMILATQRPAGVVNDDILANTNLRVALRVQSRDDSNNVIGVPDAAEIGRAQTGRAYVKLGQNDITPVQTALVTGRAEAEVQWAVEV</sequence>
<evidence type="ECO:0000313" key="1">
    <source>
        <dbReference type="EMBL" id="KKM45228.1"/>
    </source>
</evidence>
<dbReference type="PANTHER" id="PTHR22683:SF1">
    <property type="entry name" value="TYPE VII SECRETION SYSTEM PROTEIN ESSC"/>
    <property type="match status" value="1"/>
</dbReference>